<dbReference type="KEGG" id="ghi:107950056"/>
<reference evidence="3" key="2">
    <citation type="submission" date="2025-08" db="UniProtKB">
        <authorList>
            <consortium name="RefSeq"/>
        </authorList>
    </citation>
    <scope>IDENTIFICATION</scope>
</reference>
<dbReference type="Proteomes" id="UP000818029">
    <property type="component" value="Chromosome D03"/>
</dbReference>
<keyword evidence="2" id="KW-1185">Reference proteome</keyword>
<gene>
    <name evidence="3" type="primary">LOC107950056</name>
</gene>
<reference evidence="2" key="1">
    <citation type="journal article" date="2020" name="Nat. Genet.">
        <title>Genomic diversifications of five Gossypium allopolyploid species and their impact on cotton improvement.</title>
        <authorList>
            <person name="Chen Z.J."/>
            <person name="Sreedasyam A."/>
            <person name="Ando A."/>
            <person name="Song Q."/>
            <person name="De Santiago L.M."/>
            <person name="Hulse-Kemp A.M."/>
            <person name="Ding M."/>
            <person name="Ye W."/>
            <person name="Kirkbride R.C."/>
            <person name="Jenkins J."/>
            <person name="Plott C."/>
            <person name="Lovell J."/>
            <person name="Lin Y.M."/>
            <person name="Vaughn R."/>
            <person name="Liu B."/>
            <person name="Simpson S."/>
            <person name="Scheffler B.E."/>
            <person name="Wen L."/>
            <person name="Saski C.A."/>
            <person name="Grover C.E."/>
            <person name="Hu G."/>
            <person name="Conover J.L."/>
            <person name="Carlson J.W."/>
            <person name="Shu S."/>
            <person name="Boston L.B."/>
            <person name="Williams M."/>
            <person name="Peterson D.G."/>
            <person name="McGee K."/>
            <person name="Jones D.C."/>
            <person name="Wendel J.F."/>
            <person name="Stelly D.M."/>
            <person name="Grimwood J."/>
            <person name="Schmutz J."/>
        </authorList>
    </citation>
    <scope>NUCLEOTIDE SEQUENCE [LARGE SCALE GENOMIC DNA]</scope>
    <source>
        <strain evidence="2">cv. TM-1</strain>
    </source>
</reference>
<dbReference type="PANTHER" id="PTHR46148:SF44">
    <property type="entry name" value="GAG-POL POLYPROTEIN"/>
    <property type="match status" value="1"/>
</dbReference>
<dbReference type="SUPFAM" id="SSF54160">
    <property type="entry name" value="Chromo domain-like"/>
    <property type="match status" value="1"/>
</dbReference>
<evidence type="ECO:0000259" key="1">
    <source>
        <dbReference type="Pfam" id="PF24626"/>
    </source>
</evidence>
<dbReference type="PaxDb" id="3635-A0A1U8NMS2"/>
<dbReference type="InterPro" id="IPR056924">
    <property type="entry name" value="SH3_Tf2-1"/>
</dbReference>
<accession>A0A1U8NMS2</accession>
<feature type="domain" description="Tf2-1-like SH3-like" evidence="1">
    <location>
        <begin position="1"/>
        <end position="32"/>
    </location>
</feature>
<dbReference type="InterPro" id="IPR016197">
    <property type="entry name" value="Chromo-like_dom_sf"/>
</dbReference>
<name>A0A1U8NMS2_GOSHI</name>
<protein>
    <recommendedName>
        <fullName evidence="1">Tf2-1-like SH3-like domain-containing protein</fullName>
    </recommendedName>
</protein>
<organism evidence="2 3">
    <name type="scientific">Gossypium hirsutum</name>
    <name type="common">Upland cotton</name>
    <name type="synonym">Gossypium mexicanum</name>
    <dbReference type="NCBI Taxonomy" id="3635"/>
    <lineage>
        <taxon>Eukaryota</taxon>
        <taxon>Viridiplantae</taxon>
        <taxon>Streptophyta</taxon>
        <taxon>Embryophyta</taxon>
        <taxon>Tracheophyta</taxon>
        <taxon>Spermatophyta</taxon>
        <taxon>Magnoliopsida</taxon>
        <taxon>eudicotyledons</taxon>
        <taxon>Gunneridae</taxon>
        <taxon>Pentapetalae</taxon>
        <taxon>rosids</taxon>
        <taxon>malvids</taxon>
        <taxon>Malvales</taxon>
        <taxon>Malvaceae</taxon>
        <taxon>Malvoideae</taxon>
        <taxon>Gossypium</taxon>
    </lineage>
</organism>
<proteinExistence type="predicted"/>
<dbReference type="PANTHER" id="PTHR46148">
    <property type="entry name" value="CHROMO DOMAIN-CONTAINING PROTEIN"/>
    <property type="match status" value="1"/>
</dbReference>
<dbReference type="RefSeq" id="XP_016740291.2">
    <property type="nucleotide sequence ID" value="XM_016884802.2"/>
</dbReference>
<evidence type="ECO:0000313" key="2">
    <source>
        <dbReference type="Proteomes" id="UP000818029"/>
    </source>
</evidence>
<dbReference type="Pfam" id="PF24626">
    <property type="entry name" value="SH3_Tf2-1"/>
    <property type="match status" value="1"/>
</dbReference>
<dbReference type="AlphaFoldDB" id="A0A1U8NMS2"/>
<dbReference type="GeneID" id="107950056"/>
<sequence>MERVGPVAYHLALPTELQKIHDVFHVSMLRIYQSDPSHVISMEDIEIQPDMSCEEELVEILAREMKELRNKRVPLVKILWHSHSVEEATWEPEEAMRSQYPYLFSGKFRGRNLIRGEL</sequence>
<evidence type="ECO:0000313" key="3">
    <source>
        <dbReference type="RefSeq" id="XP_016740291.2"/>
    </source>
</evidence>